<dbReference type="Proteomes" id="UP000193689">
    <property type="component" value="Unassembled WGS sequence"/>
</dbReference>
<sequence length="127" mass="14412">MVFYHKSLSNAYALRITGIIGTIGTIGIIGTQTLLDMIKLGYHMIPYWTVKNIEFVVGSVWSFLKTPEGQVVALLYGLTWSLVIFFIVTLFVVLMVVGLVWFYRHYFPKQDRQTQDLKGSEADDSVA</sequence>
<reference evidence="2 3" key="1">
    <citation type="submission" date="2016-07" db="EMBL/GenBank/DDBJ databases">
        <title>Pervasive Adenine N6-methylation of Active Genes in Fungi.</title>
        <authorList>
            <consortium name="DOE Joint Genome Institute"/>
            <person name="Mondo S.J."/>
            <person name="Dannebaum R.O."/>
            <person name="Kuo R.C."/>
            <person name="Labutti K."/>
            <person name="Haridas S."/>
            <person name="Kuo A."/>
            <person name="Salamov A."/>
            <person name="Ahrendt S.R."/>
            <person name="Lipzen A."/>
            <person name="Sullivan W."/>
            <person name="Andreopoulos W.B."/>
            <person name="Clum A."/>
            <person name="Lindquist E."/>
            <person name="Daum C."/>
            <person name="Ramamoorthy G.K."/>
            <person name="Gryganskyi A."/>
            <person name="Culley D."/>
            <person name="Magnuson J.K."/>
            <person name="James T.Y."/>
            <person name="O'Malley M.A."/>
            <person name="Stajich J.E."/>
            <person name="Spatafora J.W."/>
            <person name="Visel A."/>
            <person name="Grigoriev I.V."/>
        </authorList>
    </citation>
    <scope>NUCLEOTIDE SEQUENCE [LARGE SCALE GENOMIC DNA]</scope>
    <source>
        <strain evidence="2 3">CBS 129021</strain>
    </source>
</reference>
<keyword evidence="1" id="KW-1133">Transmembrane helix</keyword>
<proteinExistence type="predicted"/>
<gene>
    <name evidence="2" type="ORF">BCR38DRAFT_439586</name>
</gene>
<comment type="caution">
    <text evidence="2">The sequence shown here is derived from an EMBL/GenBank/DDBJ whole genome shotgun (WGS) entry which is preliminary data.</text>
</comment>
<evidence type="ECO:0000256" key="1">
    <source>
        <dbReference type="SAM" id="Phobius"/>
    </source>
</evidence>
<keyword evidence="3" id="KW-1185">Reference proteome</keyword>
<accession>A0A1Y2DPK3</accession>
<name>A0A1Y2DPK3_9PEZI</name>
<organism evidence="2 3">
    <name type="scientific">Pseudomassariella vexata</name>
    <dbReference type="NCBI Taxonomy" id="1141098"/>
    <lineage>
        <taxon>Eukaryota</taxon>
        <taxon>Fungi</taxon>
        <taxon>Dikarya</taxon>
        <taxon>Ascomycota</taxon>
        <taxon>Pezizomycotina</taxon>
        <taxon>Sordariomycetes</taxon>
        <taxon>Xylariomycetidae</taxon>
        <taxon>Amphisphaeriales</taxon>
        <taxon>Pseudomassariaceae</taxon>
        <taxon>Pseudomassariella</taxon>
    </lineage>
</organism>
<feature type="transmembrane region" description="Helical" evidence="1">
    <location>
        <begin position="76"/>
        <end position="103"/>
    </location>
</feature>
<feature type="transmembrane region" description="Helical" evidence="1">
    <location>
        <begin position="12"/>
        <end position="35"/>
    </location>
</feature>
<dbReference type="EMBL" id="MCFJ01000010">
    <property type="protein sequence ID" value="ORY61211.1"/>
    <property type="molecule type" value="Genomic_DNA"/>
</dbReference>
<evidence type="ECO:0000313" key="3">
    <source>
        <dbReference type="Proteomes" id="UP000193689"/>
    </source>
</evidence>
<dbReference type="GeneID" id="63776852"/>
<dbReference type="InParanoid" id="A0A1Y2DPK3"/>
<dbReference type="AlphaFoldDB" id="A0A1Y2DPK3"/>
<keyword evidence="1" id="KW-0812">Transmembrane</keyword>
<protein>
    <submittedName>
        <fullName evidence="2">Uncharacterized protein</fullName>
    </submittedName>
</protein>
<keyword evidence="1" id="KW-0472">Membrane</keyword>
<evidence type="ECO:0000313" key="2">
    <source>
        <dbReference type="EMBL" id="ORY61211.1"/>
    </source>
</evidence>
<dbReference type="RefSeq" id="XP_040713288.1">
    <property type="nucleotide sequence ID" value="XM_040860640.1"/>
</dbReference>